<dbReference type="PIRSF" id="PIRSF036492">
    <property type="entry name" value="ALDH"/>
    <property type="match status" value="1"/>
</dbReference>
<gene>
    <name evidence="10" type="ORF">I6N98_00815</name>
</gene>
<organism evidence="10 11">
    <name type="scientific">Spongiibacter nanhainus</name>
    <dbReference type="NCBI Taxonomy" id="2794344"/>
    <lineage>
        <taxon>Bacteria</taxon>
        <taxon>Pseudomonadati</taxon>
        <taxon>Pseudomonadota</taxon>
        <taxon>Gammaproteobacteria</taxon>
        <taxon>Cellvibrionales</taxon>
        <taxon>Spongiibacteraceae</taxon>
        <taxon>Spongiibacter</taxon>
    </lineage>
</organism>
<dbReference type="RefSeq" id="WP_198569941.1">
    <property type="nucleotide sequence ID" value="NZ_CP066167.1"/>
</dbReference>
<evidence type="ECO:0000313" key="11">
    <source>
        <dbReference type="Proteomes" id="UP000596063"/>
    </source>
</evidence>
<feature type="domain" description="Aldehyde dehydrogenase" evidence="9">
    <location>
        <begin position="24"/>
        <end position="438"/>
    </location>
</feature>
<dbReference type="CDD" id="cd07133">
    <property type="entry name" value="ALDH_CALDH_CalB"/>
    <property type="match status" value="1"/>
</dbReference>
<keyword evidence="3" id="KW-0520">NAD</keyword>
<evidence type="ECO:0000256" key="2">
    <source>
        <dbReference type="ARBA" id="ARBA00023002"/>
    </source>
</evidence>
<dbReference type="InterPro" id="IPR029510">
    <property type="entry name" value="Ald_DH_CS_GLU"/>
</dbReference>
<evidence type="ECO:0000256" key="3">
    <source>
        <dbReference type="ARBA" id="ARBA00023027"/>
    </source>
</evidence>
<dbReference type="InterPro" id="IPR012394">
    <property type="entry name" value="Aldehyde_DH_NAD(P)"/>
</dbReference>
<dbReference type="PANTHER" id="PTHR43570">
    <property type="entry name" value="ALDEHYDE DEHYDROGENASE"/>
    <property type="match status" value="1"/>
</dbReference>
<dbReference type="Pfam" id="PF00171">
    <property type="entry name" value="Aldedh"/>
    <property type="match status" value="1"/>
</dbReference>
<dbReference type="PROSITE" id="PS00687">
    <property type="entry name" value="ALDEHYDE_DEHYDR_GLU"/>
    <property type="match status" value="1"/>
</dbReference>
<proteinExistence type="inferred from homology"/>
<dbReference type="PANTHER" id="PTHR43570:SF20">
    <property type="entry name" value="ALDEHYDE DEHYDROGENASE ALDX-RELATED"/>
    <property type="match status" value="1"/>
</dbReference>
<evidence type="ECO:0000256" key="5">
    <source>
        <dbReference type="PIRSR" id="PIRSR036492-1"/>
    </source>
</evidence>
<dbReference type="InterPro" id="IPR016163">
    <property type="entry name" value="Ald_DH_C"/>
</dbReference>
<evidence type="ECO:0000256" key="4">
    <source>
        <dbReference type="PIRNR" id="PIRNR036492"/>
    </source>
</evidence>
<dbReference type="EMBL" id="CP066167">
    <property type="protein sequence ID" value="QQD18450.1"/>
    <property type="molecule type" value="Genomic_DNA"/>
</dbReference>
<accession>A0A7T4R113</accession>
<dbReference type="KEGG" id="snan:I6N98_00815"/>
<evidence type="ECO:0000259" key="9">
    <source>
        <dbReference type="Pfam" id="PF00171"/>
    </source>
</evidence>
<feature type="active site" evidence="5">
    <location>
        <position position="248"/>
    </location>
</feature>
<dbReference type="AlphaFoldDB" id="A0A7T4R113"/>
<evidence type="ECO:0000256" key="8">
    <source>
        <dbReference type="SAM" id="MobiDB-lite"/>
    </source>
</evidence>
<evidence type="ECO:0000256" key="6">
    <source>
        <dbReference type="PROSITE-ProRule" id="PRU10007"/>
    </source>
</evidence>
<reference evidence="10 11" key="1">
    <citation type="submission" date="2020-12" db="EMBL/GenBank/DDBJ databases">
        <authorList>
            <person name="Shan Y."/>
        </authorList>
    </citation>
    <scope>NUCLEOTIDE SEQUENCE [LARGE SCALE GENOMIC DNA]</scope>
    <source>
        <strain evidence="11">csc3.9</strain>
    </source>
</reference>
<dbReference type="FunFam" id="3.40.309.10:FF:000003">
    <property type="entry name" value="Aldehyde dehydrogenase"/>
    <property type="match status" value="1"/>
</dbReference>
<evidence type="ECO:0000256" key="1">
    <source>
        <dbReference type="ARBA" id="ARBA00009986"/>
    </source>
</evidence>
<dbReference type="Proteomes" id="UP000596063">
    <property type="component" value="Chromosome"/>
</dbReference>
<dbReference type="Gene3D" id="3.40.309.10">
    <property type="entry name" value="Aldehyde Dehydrogenase, Chain A, domain 2"/>
    <property type="match status" value="1"/>
</dbReference>
<feature type="active site" evidence="5 6">
    <location>
        <position position="214"/>
    </location>
</feature>
<evidence type="ECO:0000313" key="10">
    <source>
        <dbReference type="EMBL" id="QQD18450.1"/>
    </source>
</evidence>
<dbReference type="GO" id="GO:0006081">
    <property type="term" value="P:aldehyde metabolic process"/>
    <property type="evidence" value="ECO:0007669"/>
    <property type="project" value="InterPro"/>
</dbReference>
<evidence type="ECO:0000256" key="7">
    <source>
        <dbReference type="RuleBase" id="RU003345"/>
    </source>
</evidence>
<name>A0A7T4R113_9GAMM</name>
<sequence length="470" mass="52424">MHQGMEDVFRQQQQAHLADPYPSYRQRRDRIRRMVAMLLDHRQQFNEALNHDFCGRSADMNLTVEFIPTVTLAKYILKHLRQWMKAERRKSTFPFNITGGKSSIHYLPLGVVGNISPWNFPVNLTFGPVSSIFAAGNRCMIKPSELSEATSAVMAERVPEYFNPAELAVVTGGADTAAQFSSLPFDHVLFTGSTAVGRKVMMSAANNLVPVTLELGGKSPVVISTTADIKTAARRILFGKTMNAGQICIAPDYVLIPESLQPTLIAEMRAALAGMYPNIADNPDYTHIINRRHFQRLSDLLSDAEAKGAVVHALSEASANPESRFFPPYALTGAPHPARVHEEEIFGPLLPIVSYSSFDEVGRYIYQGERPLALYYFGSSQSEIAQLRDKVISGGMVVNDVLMHYLQEDLPFGGVGASGMGRYHGIEGFKTFSHARSVYRQSPLDISRMIHPPFARQRRLMEKQLTHIRR</sequence>
<dbReference type="GO" id="GO:0005737">
    <property type="term" value="C:cytoplasm"/>
    <property type="evidence" value="ECO:0007669"/>
    <property type="project" value="TreeGrafter"/>
</dbReference>
<keyword evidence="2 4" id="KW-0560">Oxidoreductase</keyword>
<dbReference type="InterPro" id="IPR015590">
    <property type="entry name" value="Aldehyde_DH_dom"/>
</dbReference>
<dbReference type="GO" id="GO:0004029">
    <property type="term" value="F:aldehyde dehydrogenase (NAD+) activity"/>
    <property type="evidence" value="ECO:0007669"/>
    <property type="project" value="TreeGrafter"/>
</dbReference>
<protein>
    <recommendedName>
        <fullName evidence="4">Aldehyde dehydrogenase</fullName>
    </recommendedName>
</protein>
<comment type="similarity">
    <text evidence="1 4 7">Belongs to the aldehyde dehydrogenase family.</text>
</comment>
<dbReference type="InterPro" id="IPR016161">
    <property type="entry name" value="Ald_DH/histidinol_DH"/>
</dbReference>
<keyword evidence="11" id="KW-1185">Reference proteome</keyword>
<dbReference type="SUPFAM" id="SSF53720">
    <property type="entry name" value="ALDH-like"/>
    <property type="match status" value="1"/>
</dbReference>
<dbReference type="InterPro" id="IPR016162">
    <property type="entry name" value="Ald_DH_N"/>
</dbReference>
<feature type="region of interest" description="Disordered" evidence="8">
    <location>
        <begin position="1"/>
        <end position="22"/>
    </location>
</feature>
<dbReference type="Gene3D" id="3.40.605.10">
    <property type="entry name" value="Aldehyde Dehydrogenase, Chain A, domain 1"/>
    <property type="match status" value="1"/>
</dbReference>